<evidence type="ECO:0000313" key="1">
    <source>
        <dbReference type="EMBL" id="BDP43180.1"/>
    </source>
</evidence>
<dbReference type="EMBL" id="AP026560">
    <property type="protein sequence ID" value="BDP43180.1"/>
    <property type="molecule type" value="Genomic_DNA"/>
</dbReference>
<accession>A0ABN6RIJ7</accession>
<evidence type="ECO:0000313" key="2">
    <source>
        <dbReference type="Proteomes" id="UP001064971"/>
    </source>
</evidence>
<sequence length="67" mass="7697">MFTPPPQVLTRAWTLAEELDDAAARVRLHELQSQWPSLPDGRRAQVLEEVTTLGRQLGYRQATDPRR</sequence>
<dbReference type="Proteomes" id="UP001064971">
    <property type="component" value="Chromosome"/>
</dbReference>
<name>A0ABN6RIJ7_9DEIO</name>
<proteinExistence type="predicted"/>
<dbReference type="RefSeq" id="WP_344870048.1">
    <property type="nucleotide sequence ID" value="NZ_BAABDW010000012.1"/>
</dbReference>
<gene>
    <name evidence="1" type="ORF">DAETH_31490</name>
</gene>
<reference evidence="1" key="1">
    <citation type="submission" date="2022-07" db="EMBL/GenBank/DDBJ databases">
        <title>Complete Genome Sequence of the Radioresistant Bacterium Deinococcus aetherius ST0316, Isolated from the Air Dust collected in Lower Stratosphere above Japan.</title>
        <authorList>
            <person name="Satoh K."/>
            <person name="Hagiwara K."/>
            <person name="Katsumata K."/>
            <person name="Kubo A."/>
            <person name="Yokobori S."/>
            <person name="Yamagishi A."/>
            <person name="Oono Y."/>
            <person name="Narumi I."/>
        </authorList>
    </citation>
    <scope>NUCLEOTIDE SEQUENCE</scope>
    <source>
        <strain evidence="1">ST0316</strain>
    </source>
</reference>
<organism evidence="1 2">
    <name type="scientific">Deinococcus aetherius</name>
    <dbReference type="NCBI Taxonomy" id="200252"/>
    <lineage>
        <taxon>Bacteria</taxon>
        <taxon>Thermotogati</taxon>
        <taxon>Deinococcota</taxon>
        <taxon>Deinococci</taxon>
        <taxon>Deinococcales</taxon>
        <taxon>Deinococcaceae</taxon>
        <taxon>Deinococcus</taxon>
    </lineage>
</organism>
<protein>
    <submittedName>
        <fullName evidence="1">Uncharacterized protein</fullName>
    </submittedName>
</protein>
<keyword evidence="2" id="KW-1185">Reference proteome</keyword>